<dbReference type="InterPro" id="IPR029052">
    <property type="entry name" value="Metallo-depent_PP-like"/>
</dbReference>
<accession>A0A3G6J0Z9</accession>
<dbReference type="PANTHER" id="PTHR36492:SF2">
    <property type="entry name" value="[ACYL-CARRIER-PROTEIN] PHOSPHODIESTERASE PPTH"/>
    <property type="match status" value="1"/>
</dbReference>
<dbReference type="RefSeq" id="WP_123934376.1">
    <property type="nucleotide sequence ID" value="NZ_JBHSSQ010000001.1"/>
</dbReference>
<dbReference type="CDD" id="cd00838">
    <property type="entry name" value="MPP_superfamily"/>
    <property type="match status" value="1"/>
</dbReference>
<protein>
    <submittedName>
        <fullName evidence="2">Calcineurin-like phosphoesterase</fullName>
    </submittedName>
</protein>
<dbReference type="Pfam" id="PF00149">
    <property type="entry name" value="Metallophos"/>
    <property type="match status" value="1"/>
</dbReference>
<organism evidence="2 3">
    <name type="scientific">Corynebacterium gerontici</name>
    <dbReference type="NCBI Taxonomy" id="2079234"/>
    <lineage>
        <taxon>Bacteria</taxon>
        <taxon>Bacillati</taxon>
        <taxon>Actinomycetota</taxon>
        <taxon>Actinomycetes</taxon>
        <taxon>Mycobacteriales</taxon>
        <taxon>Corynebacteriaceae</taxon>
        <taxon>Corynebacterium</taxon>
    </lineage>
</organism>
<dbReference type="InterPro" id="IPR004843">
    <property type="entry name" value="Calcineurin-like_PHP"/>
</dbReference>
<dbReference type="PANTHER" id="PTHR36492">
    <property type="match status" value="1"/>
</dbReference>
<dbReference type="SUPFAM" id="SSF56300">
    <property type="entry name" value="Metallo-dependent phosphatases"/>
    <property type="match status" value="1"/>
</dbReference>
<dbReference type="EMBL" id="CP033897">
    <property type="protein sequence ID" value="AZA11632.1"/>
    <property type="molecule type" value="Genomic_DNA"/>
</dbReference>
<keyword evidence="3" id="KW-1185">Reference proteome</keyword>
<sequence>MATLWAVSDLHVSVAGNEAVLDRLQPQSADDWLLVAGDVAERQTDILSTLALLARRYRQVVWSPGNHELFSVGKDEATGRKKYDALVRGCRELGVLTPEDPYANFHGVRVVPLFTLYDYSLRPTATSLDQAMESAKRKGVMLSDEMFIAPYVDIRGWCWERLSYSVNRVGRLSEPCVLMNHWPLEPALLEVLGAPEMSLWCGTKHTRGWAERYHAQAVVYGHLHTPGVRTIAGVPHYEVSLGYPKQWRDTLEARSWPAPVLEVGHGA</sequence>
<dbReference type="GO" id="GO:0016787">
    <property type="term" value="F:hydrolase activity"/>
    <property type="evidence" value="ECO:0007669"/>
    <property type="project" value="InterPro"/>
</dbReference>
<evidence type="ECO:0000313" key="3">
    <source>
        <dbReference type="Proteomes" id="UP000271587"/>
    </source>
</evidence>
<reference evidence="2 3" key="1">
    <citation type="submission" date="2018-11" db="EMBL/GenBank/DDBJ databases">
        <authorList>
            <person name="Kleinhagauer T."/>
            <person name="Glaeser S.P."/>
            <person name="Spergser J."/>
            <person name="Ruckert C."/>
            <person name="Kaempfer P."/>
            <person name="Busse H.-J."/>
        </authorList>
    </citation>
    <scope>NUCLEOTIDE SEQUENCE [LARGE SCALE GENOMIC DNA]</scope>
    <source>
        <strain evidence="2 3">W8</strain>
    </source>
</reference>
<dbReference type="OrthoDB" id="9013891at2"/>
<feature type="domain" description="Calcineurin-like phosphoesterase" evidence="1">
    <location>
        <begin position="3"/>
        <end position="226"/>
    </location>
</feature>
<proteinExistence type="predicted"/>
<dbReference type="Proteomes" id="UP000271587">
    <property type="component" value="Chromosome"/>
</dbReference>
<gene>
    <name evidence="2" type="ORF">CGERO_06660</name>
</gene>
<dbReference type="InterPro" id="IPR052963">
    <property type="entry name" value="Pantetheine_PDE"/>
</dbReference>
<dbReference type="KEGG" id="cgk:CGERO_06660"/>
<dbReference type="Gene3D" id="3.60.21.10">
    <property type="match status" value="1"/>
</dbReference>
<name>A0A3G6J0Z9_9CORY</name>
<dbReference type="AlphaFoldDB" id="A0A3G6J0Z9"/>
<evidence type="ECO:0000259" key="1">
    <source>
        <dbReference type="Pfam" id="PF00149"/>
    </source>
</evidence>
<evidence type="ECO:0000313" key="2">
    <source>
        <dbReference type="EMBL" id="AZA11632.1"/>
    </source>
</evidence>